<dbReference type="InterPro" id="IPR003593">
    <property type="entry name" value="AAA+_ATPase"/>
</dbReference>
<dbReference type="STRING" id="50990.A0A4Y7Q2D4"/>
<reference evidence="5 6" key="1">
    <citation type="submission" date="2018-06" db="EMBL/GenBank/DDBJ databases">
        <title>A transcriptomic atlas of mushroom development highlights an independent origin of complex multicellularity.</title>
        <authorList>
            <consortium name="DOE Joint Genome Institute"/>
            <person name="Krizsan K."/>
            <person name="Almasi E."/>
            <person name="Merenyi Z."/>
            <person name="Sahu N."/>
            <person name="Viragh M."/>
            <person name="Koszo T."/>
            <person name="Mondo S."/>
            <person name="Kiss B."/>
            <person name="Balint B."/>
            <person name="Kues U."/>
            <person name="Barry K."/>
            <person name="Hegedus J.C."/>
            <person name="Henrissat B."/>
            <person name="Johnson J."/>
            <person name="Lipzen A."/>
            <person name="Ohm R."/>
            <person name="Nagy I."/>
            <person name="Pangilinan J."/>
            <person name="Yan J."/>
            <person name="Xiong Y."/>
            <person name="Grigoriev I.V."/>
            <person name="Hibbett D.S."/>
            <person name="Nagy L.G."/>
        </authorList>
    </citation>
    <scope>NUCLEOTIDE SEQUENCE [LARGE SCALE GENOMIC DNA]</scope>
    <source>
        <strain evidence="5 6">SZMC22713</strain>
    </source>
</reference>
<dbReference type="GO" id="GO:0034040">
    <property type="term" value="F:ATPase-coupled lipid transmembrane transporter activity"/>
    <property type="evidence" value="ECO:0007669"/>
    <property type="project" value="TreeGrafter"/>
</dbReference>
<dbReference type="EMBL" id="ML170180">
    <property type="protein sequence ID" value="TDL21481.1"/>
    <property type="molecule type" value="Genomic_DNA"/>
</dbReference>
<dbReference type="SUPFAM" id="SSF52540">
    <property type="entry name" value="P-loop containing nucleoside triphosphate hydrolases"/>
    <property type="match status" value="1"/>
</dbReference>
<accession>A0A4Y7Q2D4</accession>
<dbReference type="GO" id="GO:0016887">
    <property type="term" value="F:ATP hydrolysis activity"/>
    <property type="evidence" value="ECO:0007669"/>
    <property type="project" value="InterPro"/>
</dbReference>
<evidence type="ECO:0000259" key="4">
    <source>
        <dbReference type="PROSITE" id="PS50893"/>
    </source>
</evidence>
<feature type="domain" description="ABC transporter" evidence="4">
    <location>
        <begin position="414"/>
        <end position="680"/>
    </location>
</feature>
<dbReference type="PROSITE" id="PS50893">
    <property type="entry name" value="ABC_TRANSPORTER_2"/>
    <property type="match status" value="1"/>
</dbReference>
<gene>
    <name evidence="5" type="ORF">BD410DRAFT_293021</name>
</gene>
<keyword evidence="5" id="KW-0378">Hydrolase</keyword>
<dbReference type="VEuPathDB" id="FungiDB:BD410DRAFT_293021"/>
<dbReference type="OrthoDB" id="6500128at2759"/>
<evidence type="ECO:0000256" key="3">
    <source>
        <dbReference type="SAM" id="MobiDB-lite"/>
    </source>
</evidence>
<dbReference type="PANTHER" id="PTHR24221">
    <property type="entry name" value="ATP-BINDING CASSETTE SUB-FAMILY B"/>
    <property type="match status" value="1"/>
</dbReference>
<evidence type="ECO:0000256" key="2">
    <source>
        <dbReference type="ARBA" id="ARBA00022840"/>
    </source>
</evidence>
<keyword evidence="1" id="KW-0547">Nucleotide-binding</keyword>
<evidence type="ECO:0000256" key="1">
    <source>
        <dbReference type="ARBA" id="ARBA00022741"/>
    </source>
</evidence>
<organism evidence="5 6">
    <name type="scientific">Rickenella mellea</name>
    <dbReference type="NCBI Taxonomy" id="50990"/>
    <lineage>
        <taxon>Eukaryota</taxon>
        <taxon>Fungi</taxon>
        <taxon>Dikarya</taxon>
        <taxon>Basidiomycota</taxon>
        <taxon>Agaricomycotina</taxon>
        <taxon>Agaricomycetes</taxon>
        <taxon>Hymenochaetales</taxon>
        <taxon>Rickenellaceae</taxon>
        <taxon>Rickenella</taxon>
    </lineage>
</organism>
<dbReference type="AlphaFoldDB" id="A0A4Y7Q2D4"/>
<dbReference type="InterPro" id="IPR039421">
    <property type="entry name" value="Type_1_exporter"/>
</dbReference>
<dbReference type="Gene3D" id="3.40.50.300">
    <property type="entry name" value="P-loop containing nucleotide triphosphate hydrolases"/>
    <property type="match status" value="1"/>
</dbReference>
<dbReference type="PANTHER" id="PTHR24221:SF646">
    <property type="entry name" value="HAEMOLYSIN SECRETION ATP-BINDING PROTEIN"/>
    <property type="match status" value="1"/>
</dbReference>
<dbReference type="InterPro" id="IPR027417">
    <property type="entry name" value="P-loop_NTPase"/>
</dbReference>
<sequence length="707" mass="79802">MSSLGKKFLPNIFPKDFPPRLVQSKIGIWDVTREIPQGLRLPGTRIFSSLNQVKNGLPYFIRFLRDVFALGPVLLVIYIMCAIWSSFEPTVSLYYSSELLNVIQARVQGFDSDSHALLRACVMQILIVSFSALIDRWSDKYEAILRHRIKLHFAENGLRSTLKFDLPTLQDPEVKSKLPSANYSLSAPGDAWFALTTLRFKVTSILDLVSQCIFLIVAMRRQQFGPIFVAMCIAHPFLIDLIDFDLWSFNFLQSCNNANFIRMSALQILSYSERFKRDIISDGAAEYIESEFHEAKTKLGDTSMDRLGIQWMIQKPSSLRILSSLVSELPIFMFCIQSFISPSTLSAGTMAILRQTAQSIQWCIRGILLDSTSFAELVTNFKDLYILSELDNKLKEGNVQYPARDYDVERGMQVEFRNVSFAYPGTEKKALNDVSFLLKPGQLAVIVGVNGSGKSSLTKLFNRLYDPTEGQVLIDDLPLSSYKLSGLRRAMAILCQDHHPYPVSLRENVAIGLPTWKATDEEVTMAIRQGGAYEFIEKLPKKLETNLDPVDMSQCNYKREMPPVFRKMMDAVEQPTSISGGESQRLAASRTFMRLSGGEIRLLVADEPTSALDPQAEYEMYQQLLNQREGKTVVFITHRFGHITKHADVILCMKDGALVEQGTHLELMAARGEYFRLHEVQAQAFAQPSGDGELVGDDGSETEDWNL</sequence>
<keyword evidence="2" id="KW-0067">ATP-binding</keyword>
<dbReference type="Proteomes" id="UP000294933">
    <property type="component" value="Unassembled WGS sequence"/>
</dbReference>
<dbReference type="SMART" id="SM00382">
    <property type="entry name" value="AAA"/>
    <property type="match status" value="1"/>
</dbReference>
<name>A0A4Y7Q2D4_9AGAM</name>
<evidence type="ECO:0000313" key="5">
    <source>
        <dbReference type="EMBL" id="TDL21481.1"/>
    </source>
</evidence>
<proteinExistence type="predicted"/>
<feature type="region of interest" description="Disordered" evidence="3">
    <location>
        <begin position="688"/>
        <end position="707"/>
    </location>
</feature>
<dbReference type="InterPro" id="IPR003439">
    <property type="entry name" value="ABC_transporter-like_ATP-bd"/>
</dbReference>
<protein>
    <submittedName>
        <fullName evidence="5">P-loop containing nucleoside triphosphate hydrolase protein</fullName>
    </submittedName>
</protein>
<keyword evidence="6" id="KW-1185">Reference proteome</keyword>
<evidence type="ECO:0000313" key="6">
    <source>
        <dbReference type="Proteomes" id="UP000294933"/>
    </source>
</evidence>
<dbReference type="GO" id="GO:0005524">
    <property type="term" value="F:ATP binding"/>
    <property type="evidence" value="ECO:0007669"/>
    <property type="project" value="UniProtKB-KW"/>
</dbReference>
<feature type="compositionally biased region" description="Acidic residues" evidence="3">
    <location>
        <begin position="694"/>
        <end position="707"/>
    </location>
</feature>
<dbReference type="Pfam" id="PF00005">
    <property type="entry name" value="ABC_tran"/>
    <property type="match status" value="1"/>
</dbReference>